<evidence type="ECO:0000313" key="3">
    <source>
        <dbReference type="EMBL" id="KXK63427.1"/>
    </source>
</evidence>
<accession>A0A136PYK7</accession>
<dbReference type="RefSeq" id="WP_067359882.1">
    <property type="nucleotide sequence ID" value="NZ_JBIUBN010000003.1"/>
</dbReference>
<dbReference type="AlphaFoldDB" id="A0A136PYK7"/>
<feature type="transmembrane region" description="Helical" evidence="1">
    <location>
        <begin position="124"/>
        <end position="145"/>
    </location>
</feature>
<dbReference type="InterPro" id="IPR019251">
    <property type="entry name" value="DUF2231_TM"/>
</dbReference>
<comment type="caution">
    <text evidence="3">The sequence shown here is derived from an EMBL/GenBank/DDBJ whole genome shotgun (WGS) entry which is preliminary data.</text>
</comment>
<feature type="transmembrane region" description="Helical" evidence="1">
    <location>
        <begin position="12"/>
        <end position="35"/>
    </location>
</feature>
<dbReference type="Pfam" id="PF09990">
    <property type="entry name" value="DUF2231"/>
    <property type="match status" value="1"/>
</dbReference>
<sequence>MFREFLGLPLHALVVHAAVTLIPLLAVLAAVYVLRPTWRPKLDWAVALSALGAPVVAFVSTQSGEALQNALIDKGYQQEALDEIYHHSLQGDMLFRFTVALSLATLALLVVNSRSRKVAKLPSWVGRVLSVLVVVLSIPVLIYTVRAGHTGAETLWQDTF</sequence>
<organism evidence="3 4">
    <name type="scientific">Micromonospora rosaria</name>
    <dbReference type="NCBI Taxonomy" id="47874"/>
    <lineage>
        <taxon>Bacteria</taxon>
        <taxon>Bacillati</taxon>
        <taxon>Actinomycetota</taxon>
        <taxon>Actinomycetes</taxon>
        <taxon>Micromonosporales</taxon>
        <taxon>Micromonosporaceae</taxon>
        <taxon>Micromonospora</taxon>
    </lineage>
</organism>
<name>A0A136PYK7_9ACTN</name>
<dbReference type="EMBL" id="LRQV01000006">
    <property type="protein sequence ID" value="KXK63427.1"/>
    <property type="molecule type" value="Genomic_DNA"/>
</dbReference>
<keyword evidence="4" id="KW-1185">Reference proteome</keyword>
<reference evidence="3 4" key="1">
    <citation type="submission" date="2016-01" db="EMBL/GenBank/DDBJ databases">
        <title>Whole genome sequence and analysis of Micromonospora rosaria DSM 803, which can produce antibacterial substance rosamicin.</title>
        <authorList>
            <person name="Yang H."/>
            <person name="He X."/>
            <person name="Zhu D."/>
        </authorList>
    </citation>
    <scope>NUCLEOTIDE SEQUENCE [LARGE SCALE GENOMIC DNA]</scope>
    <source>
        <strain evidence="3 4">DSM 803</strain>
    </source>
</reference>
<evidence type="ECO:0000256" key="1">
    <source>
        <dbReference type="SAM" id="Phobius"/>
    </source>
</evidence>
<dbReference type="Proteomes" id="UP000070620">
    <property type="component" value="Unassembled WGS sequence"/>
</dbReference>
<protein>
    <recommendedName>
        <fullName evidence="2">DUF2231 domain-containing protein</fullName>
    </recommendedName>
</protein>
<keyword evidence="1" id="KW-0812">Transmembrane</keyword>
<feature type="domain" description="DUF2231" evidence="2">
    <location>
        <begin position="7"/>
        <end position="158"/>
    </location>
</feature>
<evidence type="ECO:0000313" key="4">
    <source>
        <dbReference type="Proteomes" id="UP000070620"/>
    </source>
</evidence>
<dbReference type="OrthoDB" id="4350867at2"/>
<proteinExistence type="predicted"/>
<gene>
    <name evidence="3" type="ORF">AWW66_03095</name>
</gene>
<feature type="transmembrane region" description="Helical" evidence="1">
    <location>
        <begin position="93"/>
        <end position="112"/>
    </location>
</feature>
<keyword evidence="1" id="KW-1133">Transmembrane helix</keyword>
<evidence type="ECO:0000259" key="2">
    <source>
        <dbReference type="Pfam" id="PF09990"/>
    </source>
</evidence>
<keyword evidence="1" id="KW-0472">Membrane</keyword>